<evidence type="ECO:0000256" key="6">
    <source>
        <dbReference type="ARBA" id="ARBA00023098"/>
    </source>
</evidence>
<accession>A0A9P5P2W0</accession>
<protein>
    <submittedName>
        <fullName evidence="9">4'-phosphopantetheinyl transferase</fullName>
    </submittedName>
</protein>
<evidence type="ECO:0000256" key="3">
    <source>
        <dbReference type="ARBA" id="ARBA00022723"/>
    </source>
</evidence>
<dbReference type="SUPFAM" id="SSF56214">
    <property type="entry name" value="4'-phosphopantetheinyl transferase"/>
    <property type="match status" value="1"/>
</dbReference>
<keyword evidence="1" id="KW-0444">Lipid biosynthesis</keyword>
<dbReference type="OrthoDB" id="15433at2759"/>
<dbReference type="AlphaFoldDB" id="A0A9P5P2W0"/>
<evidence type="ECO:0000313" key="10">
    <source>
        <dbReference type="Proteomes" id="UP000724874"/>
    </source>
</evidence>
<sequence length="133" mass="14919">MAILGIGVDLVHIPRIAAILARGKSERFACRILSKDEYLQWQSSGFPSQTQRAQFLAVRWSVKEAAFKAMYPVVRPSWKEVTYYGISNGGQKPYITYQPGVPVNAERIGKMHVSVSHDGDYVYSSVIVEEPVE</sequence>
<dbReference type="Proteomes" id="UP000724874">
    <property type="component" value="Unassembled WGS sequence"/>
</dbReference>
<feature type="domain" description="4'-phosphopantetheinyl transferase" evidence="8">
    <location>
        <begin position="5"/>
        <end position="92"/>
    </location>
</feature>
<evidence type="ECO:0000313" key="9">
    <source>
        <dbReference type="EMBL" id="KAF8913840.1"/>
    </source>
</evidence>
<evidence type="ECO:0000256" key="2">
    <source>
        <dbReference type="ARBA" id="ARBA00022679"/>
    </source>
</evidence>
<proteinExistence type="inferred from homology"/>
<comment type="caution">
    <text evidence="9">The sequence shown here is derived from an EMBL/GenBank/DDBJ whole genome shotgun (WGS) entry which is preliminary data.</text>
</comment>
<gene>
    <name evidence="9" type="ORF">CPB84DRAFT_1757684</name>
</gene>
<dbReference type="Gene3D" id="3.90.470.20">
    <property type="entry name" value="4'-phosphopantetheinyl transferase domain"/>
    <property type="match status" value="1"/>
</dbReference>
<dbReference type="EMBL" id="JADNYJ010000001">
    <property type="protein sequence ID" value="KAF8913840.1"/>
    <property type="molecule type" value="Genomic_DNA"/>
</dbReference>
<reference evidence="9" key="1">
    <citation type="submission" date="2020-11" db="EMBL/GenBank/DDBJ databases">
        <authorList>
            <consortium name="DOE Joint Genome Institute"/>
            <person name="Ahrendt S."/>
            <person name="Riley R."/>
            <person name="Andreopoulos W."/>
            <person name="LaButti K."/>
            <person name="Pangilinan J."/>
            <person name="Ruiz-duenas F.J."/>
            <person name="Barrasa J.M."/>
            <person name="Sanchez-Garcia M."/>
            <person name="Camarero S."/>
            <person name="Miyauchi S."/>
            <person name="Serrano A."/>
            <person name="Linde D."/>
            <person name="Babiker R."/>
            <person name="Drula E."/>
            <person name="Ayuso-Fernandez I."/>
            <person name="Pacheco R."/>
            <person name="Padilla G."/>
            <person name="Ferreira P."/>
            <person name="Barriuso J."/>
            <person name="Kellner H."/>
            <person name="Castanera R."/>
            <person name="Alfaro M."/>
            <person name="Ramirez L."/>
            <person name="Pisabarro A.G."/>
            <person name="Kuo A."/>
            <person name="Tritt A."/>
            <person name="Lipzen A."/>
            <person name="He G."/>
            <person name="Yan M."/>
            <person name="Ng V."/>
            <person name="Cullen D."/>
            <person name="Martin F."/>
            <person name="Rosso M.-N."/>
            <person name="Henrissat B."/>
            <person name="Hibbett D."/>
            <person name="Martinez A.T."/>
            <person name="Grigoriev I.V."/>
        </authorList>
    </citation>
    <scope>NUCLEOTIDE SEQUENCE</scope>
    <source>
        <strain evidence="9">AH 44721</strain>
    </source>
</reference>
<keyword evidence="6" id="KW-0443">Lipid metabolism</keyword>
<evidence type="ECO:0000256" key="5">
    <source>
        <dbReference type="ARBA" id="ARBA00022842"/>
    </source>
</evidence>
<evidence type="ECO:0000259" key="8">
    <source>
        <dbReference type="Pfam" id="PF01648"/>
    </source>
</evidence>
<dbReference type="InterPro" id="IPR002582">
    <property type="entry name" value="ACPS"/>
</dbReference>
<organism evidence="9 10">
    <name type="scientific">Gymnopilus junonius</name>
    <name type="common">Spectacular rustgill mushroom</name>
    <name type="synonym">Gymnopilus spectabilis subsp. junonius</name>
    <dbReference type="NCBI Taxonomy" id="109634"/>
    <lineage>
        <taxon>Eukaryota</taxon>
        <taxon>Fungi</taxon>
        <taxon>Dikarya</taxon>
        <taxon>Basidiomycota</taxon>
        <taxon>Agaricomycotina</taxon>
        <taxon>Agaricomycetes</taxon>
        <taxon>Agaricomycetidae</taxon>
        <taxon>Agaricales</taxon>
        <taxon>Agaricineae</taxon>
        <taxon>Hymenogastraceae</taxon>
        <taxon>Gymnopilus</taxon>
    </lineage>
</organism>
<evidence type="ECO:0000256" key="1">
    <source>
        <dbReference type="ARBA" id="ARBA00022516"/>
    </source>
</evidence>
<dbReference type="InterPro" id="IPR008278">
    <property type="entry name" value="4-PPantetheinyl_Trfase_dom"/>
</dbReference>
<keyword evidence="4" id="KW-0276">Fatty acid metabolism</keyword>
<dbReference type="HAMAP" id="MF_00101">
    <property type="entry name" value="AcpS"/>
    <property type="match status" value="1"/>
</dbReference>
<dbReference type="InterPro" id="IPR004568">
    <property type="entry name" value="Ppantetheine-prot_Trfase_dom"/>
</dbReference>
<dbReference type="NCBIfam" id="TIGR00516">
    <property type="entry name" value="acpS"/>
    <property type="match status" value="1"/>
</dbReference>
<dbReference type="NCBIfam" id="TIGR00556">
    <property type="entry name" value="pantethn_trn"/>
    <property type="match status" value="1"/>
</dbReference>
<dbReference type="GO" id="GO:0008897">
    <property type="term" value="F:holo-[acyl-carrier-protein] synthase activity"/>
    <property type="evidence" value="ECO:0007669"/>
    <property type="project" value="InterPro"/>
</dbReference>
<keyword evidence="2 9" id="KW-0808">Transferase</keyword>
<name>A0A9P5P2W0_GYMJU</name>
<evidence type="ECO:0000256" key="4">
    <source>
        <dbReference type="ARBA" id="ARBA00022832"/>
    </source>
</evidence>
<dbReference type="InterPro" id="IPR037143">
    <property type="entry name" value="4-PPantetheinyl_Trfase_dom_sf"/>
</dbReference>
<keyword evidence="3" id="KW-0479">Metal-binding</keyword>
<keyword evidence="10" id="KW-1185">Reference proteome</keyword>
<keyword evidence="7" id="KW-0275">Fatty acid biosynthesis</keyword>
<dbReference type="Pfam" id="PF01648">
    <property type="entry name" value="ACPS"/>
    <property type="match status" value="1"/>
</dbReference>
<dbReference type="GO" id="GO:0000287">
    <property type="term" value="F:magnesium ion binding"/>
    <property type="evidence" value="ECO:0007669"/>
    <property type="project" value="InterPro"/>
</dbReference>
<keyword evidence="5" id="KW-0460">Magnesium</keyword>
<dbReference type="GO" id="GO:0006633">
    <property type="term" value="P:fatty acid biosynthetic process"/>
    <property type="evidence" value="ECO:0007669"/>
    <property type="project" value="UniProtKB-KW"/>
</dbReference>
<evidence type="ECO:0000256" key="7">
    <source>
        <dbReference type="ARBA" id="ARBA00023160"/>
    </source>
</evidence>